<organism evidence="1 2">
    <name type="scientific">Peronospora destructor</name>
    <dbReference type="NCBI Taxonomy" id="86335"/>
    <lineage>
        <taxon>Eukaryota</taxon>
        <taxon>Sar</taxon>
        <taxon>Stramenopiles</taxon>
        <taxon>Oomycota</taxon>
        <taxon>Peronosporomycetes</taxon>
        <taxon>Peronosporales</taxon>
        <taxon>Peronosporaceae</taxon>
        <taxon>Peronospora</taxon>
    </lineage>
</organism>
<dbReference type="EMBL" id="CANTFM010000922">
    <property type="protein sequence ID" value="CAI5731750.1"/>
    <property type="molecule type" value="Genomic_DNA"/>
</dbReference>
<dbReference type="SUPFAM" id="SSF63748">
    <property type="entry name" value="Tudor/PWWP/MBT"/>
    <property type="match status" value="1"/>
</dbReference>
<accession>A0AAV0U4B4</accession>
<dbReference type="AlphaFoldDB" id="A0AAV0U4B4"/>
<proteinExistence type="predicted"/>
<name>A0AAV0U4B4_9STRA</name>
<reference evidence="1" key="1">
    <citation type="submission" date="2022-12" db="EMBL/GenBank/DDBJ databases">
        <authorList>
            <person name="Webb A."/>
        </authorList>
    </citation>
    <scope>NUCLEOTIDE SEQUENCE</scope>
    <source>
        <strain evidence="1">Pd1</strain>
    </source>
</reference>
<evidence type="ECO:0008006" key="3">
    <source>
        <dbReference type="Google" id="ProtNLM"/>
    </source>
</evidence>
<gene>
    <name evidence="1" type="ORF">PDE001_LOCUS4900</name>
</gene>
<dbReference type="Gene3D" id="2.30.30.140">
    <property type="match status" value="1"/>
</dbReference>
<keyword evidence="2" id="KW-1185">Reference proteome</keyword>
<protein>
    <recommendedName>
        <fullName evidence="3">PWWP domain-containing protein</fullName>
    </recommendedName>
</protein>
<evidence type="ECO:0000313" key="1">
    <source>
        <dbReference type="EMBL" id="CAI5731750.1"/>
    </source>
</evidence>
<sequence length="142" mass="16558">MKERIKKHKARKGPSVMPKILMKKGDWIDALDADDKVEITYDGWPSDYDEVVSINSHRVAPYHTFTWTVKCWVKYLNWPLWPSVVTVRSPGTTAGITNLAAENRLFVDFLDDPSLAKRDRKELTTMMEVSTFDLIIRCWLIW</sequence>
<evidence type="ECO:0000313" key="2">
    <source>
        <dbReference type="Proteomes" id="UP001162029"/>
    </source>
</evidence>
<dbReference type="Proteomes" id="UP001162029">
    <property type="component" value="Unassembled WGS sequence"/>
</dbReference>
<comment type="caution">
    <text evidence="1">The sequence shown here is derived from an EMBL/GenBank/DDBJ whole genome shotgun (WGS) entry which is preliminary data.</text>
</comment>